<comment type="caution">
    <text evidence="1">The sequence shown here is derived from an EMBL/GenBank/DDBJ whole genome shotgun (WGS) entry which is preliminary data.</text>
</comment>
<gene>
    <name evidence="1" type="ORF">J2Z18_005234</name>
</gene>
<reference evidence="1 2" key="1">
    <citation type="submission" date="2021-03" db="EMBL/GenBank/DDBJ databases">
        <title>Genomic Encyclopedia of Type Strains, Phase IV (KMG-IV): sequencing the most valuable type-strain genomes for metagenomic binning, comparative biology and taxonomic classification.</title>
        <authorList>
            <person name="Goeker M."/>
        </authorList>
    </citation>
    <scope>NUCLEOTIDE SEQUENCE [LARGE SCALE GENOMIC DNA]</scope>
    <source>
        <strain evidence="1 2">DSM 15596</strain>
    </source>
</reference>
<dbReference type="EMBL" id="JAGGKI010000020">
    <property type="protein sequence ID" value="MBP1896120.1"/>
    <property type="molecule type" value="Genomic_DNA"/>
</dbReference>
<sequence length="30" mass="3128">MEKLPDDPGSGLPLPAAIIIMEAALTKCMT</sequence>
<organism evidence="1 2">
    <name type="scientific">Paenibacillus lactis</name>
    <dbReference type="NCBI Taxonomy" id="228574"/>
    <lineage>
        <taxon>Bacteria</taxon>
        <taxon>Bacillati</taxon>
        <taxon>Bacillota</taxon>
        <taxon>Bacilli</taxon>
        <taxon>Bacillales</taxon>
        <taxon>Paenibacillaceae</taxon>
        <taxon>Paenibacillus</taxon>
    </lineage>
</organism>
<evidence type="ECO:0000313" key="1">
    <source>
        <dbReference type="EMBL" id="MBP1896120.1"/>
    </source>
</evidence>
<name>A0ABS4FIU4_9BACL</name>
<keyword evidence="2" id="KW-1185">Reference proteome</keyword>
<protein>
    <submittedName>
        <fullName evidence="1">Uncharacterized protein</fullName>
    </submittedName>
</protein>
<proteinExistence type="predicted"/>
<accession>A0ABS4FIU4</accession>
<evidence type="ECO:0000313" key="2">
    <source>
        <dbReference type="Proteomes" id="UP000706926"/>
    </source>
</evidence>
<dbReference type="Proteomes" id="UP000706926">
    <property type="component" value="Unassembled WGS sequence"/>
</dbReference>